<feature type="compositionally biased region" description="Basic and acidic residues" evidence="1">
    <location>
        <begin position="291"/>
        <end position="300"/>
    </location>
</feature>
<name>A0ABZ1LB52_9ACTN</name>
<sequence>MPQVELSSGTIAYEDTGGDGPVLVFLHGVLMDHTVWRKVVPDLRGTHRCVLPTLPLGSHRTPMRPDADLSLRGQALLVGEFLDRLDLREVTLVLNDWGGAQLLLSEGRTARIARLALVACEAFDNYPPGRPGRSLVRAASIPGGLALLTHLLRLRPVRRAPNGWGAMTERPVPDAIMDAWFRPARTDPGVRRDLAKYLTSTPPKRQLLEWSEQMRTFEGPVLVAWATQDRLMPRAHGPRLAELFPRGRLAEIEGSRTLVPEDRPDELVRLLEDFVHTTRTTDTHGSAVAPGHEKTPGHGE</sequence>
<dbReference type="Proteomes" id="UP001622594">
    <property type="component" value="Chromosome"/>
</dbReference>
<organism evidence="2 3">
    <name type="scientific">Streptomyces zaomyceticus</name>
    <dbReference type="NCBI Taxonomy" id="68286"/>
    <lineage>
        <taxon>Bacteria</taxon>
        <taxon>Bacillati</taxon>
        <taxon>Actinomycetota</taxon>
        <taxon>Actinomycetes</taxon>
        <taxon>Kitasatosporales</taxon>
        <taxon>Streptomycetaceae</taxon>
        <taxon>Streptomyces</taxon>
    </lineage>
</organism>
<dbReference type="PANTHER" id="PTHR43798">
    <property type="entry name" value="MONOACYLGLYCEROL LIPASE"/>
    <property type="match status" value="1"/>
</dbReference>
<dbReference type="SUPFAM" id="SSF53474">
    <property type="entry name" value="alpha/beta-Hydrolases"/>
    <property type="match status" value="1"/>
</dbReference>
<accession>A0ABZ1LB52</accession>
<dbReference type="RefSeq" id="WP_371636133.1">
    <property type="nucleotide sequence ID" value="NZ_CP108062.1"/>
</dbReference>
<evidence type="ECO:0000313" key="2">
    <source>
        <dbReference type="EMBL" id="WTR71683.1"/>
    </source>
</evidence>
<evidence type="ECO:0000256" key="1">
    <source>
        <dbReference type="SAM" id="MobiDB-lite"/>
    </source>
</evidence>
<feature type="region of interest" description="Disordered" evidence="1">
    <location>
        <begin position="279"/>
        <end position="300"/>
    </location>
</feature>
<evidence type="ECO:0000313" key="3">
    <source>
        <dbReference type="Proteomes" id="UP001622594"/>
    </source>
</evidence>
<dbReference type="InterPro" id="IPR029058">
    <property type="entry name" value="AB_hydrolase_fold"/>
</dbReference>
<gene>
    <name evidence="2" type="ORF">OG814_21555</name>
</gene>
<protein>
    <submittedName>
        <fullName evidence="2">Alpha/beta hydrolase</fullName>
    </submittedName>
</protein>
<dbReference type="GO" id="GO:0016787">
    <property type="term" value="F:hydrolase activity"/>
    <property type="evidence" value="ECO:0007669"/>
    <property type="project" value="UniProtKB-KW"/>
</dbReference>
<reference evidence="2 3" key="1">
    <citation type="submission" date="2022-10" db="EMBL/GenBank/DDBJ databases">
        <title>The complete genomes of actinobacterial strains from the NBC collection.</title>
        <authorList>
            <person name="Joergensen T.S."/>
            <person name="Alvarez Arevalo M."/>
            <person name="Sterndorff E.B."/>
            <person name="Faurdal D."/>
            <person name="Vuksanovic O."/>
            <person name="Mourched A.-S."/>
            <person name="Charusanti P."/>
            <person name="Shaw S."/>
            <person name="Blin K."/>
            <person name="Weber T."/>
        </authorList>
    </citation>
    <scope>NUCLEOTIDE SEQUENCE [LARGE SCALE GENOMIC DNA]</scope>
    <source>
        <strain evidence="2 3">NBC_00123</strain>
    </source>
</reference>
<dbReference type="EMBL" id="CP108188">
    <property type="protein sequence ID" value="WTR71683.1"/>
    <property type="molecule type" value="Genomic_DNA"/>
</dbReference>
<dbReference type="Gene3D" id="3.40.50.1820">
    <property type="entry name" value="alpha/beta hydrolase"/>
    <property type="match status" value="1"/>
</dbReference>
<proteinExistence type="predicted"/>
<keyword evidence="3" id="KW-1185">Reference proteome</keyword>
<keyword evidence="2" id="KW-0378">Hydrolase</keyword>
<dbReference type="InterPro" id="IPR050266">
    <property type="entry name" value="AB_hydrolase_sf"/>
</dbReference>